<evidence type="ECO:0000313" key="2">
    <source>
        <dbReference type="Proteomes" id="UP000297910"/>
    </source>
</evidence>
<organism evidence="1 2">
    <name type="scientific">Botrytis paeoniae</name>
    <dbReference type="NCBI Taxonomy" id="278948"/>
    <lineage>
        <taxon>Eukaryota</taxon>
        <taxon>Fungi</taxon>
        <taxon>Dikarya</taxon>
        <taxon>Ascomycota</taxon>
        <taxon>Pezizomycotina</taxon>
        <taxon>Leotiomycetes</taxon>
        <taxon>Helotiales</taxon>
        <taxon>Sclerotiniaceae</taxon>
        <taxon>Botrytis</taxon>
    </lineage>
</organism>
<dbReference type="EMBL" id="PQXI01000130">
    <property type="protein sequence ID" value="TGO23494.1"/>
    <property type="molecule type" value="Genomic_DNA"/>
</dbReference>
<accession>A0A4Z1FF39</accession>
<proteinExistence type="predicted"/>
<reference evidence="1 2" key="1">
    <citation type="submission" date="2017-12" db="EMBL/GenBank/DDBJ databases">
        <title>Comparative genomics of Botrytis spp.</title>
        <authorList>
            <person name="Valero-Jimenez C.A."/>
            <person name="Tapia P."/>
            <person name="Veloso J."/>
            <person name="Silva-Moreno E."/>
            <person name="Staats M."/>
            <person name="Valdes J.H."/>
            <person name="Van Kan J.A.L."/>
        </authorList>
    </citation>
    <scope>NUCLEOTIDE SEQUENCE [LARGE SCALE GENOMIC DNA]</scope>
    <source>
        <strain evidence="1 2">Bp0003</strain>
    </source>
</reference>
<sequence>MPGLNYYLRLSFRSGSTQFSSGLLCLTTLMAQLRDYGYPSHWISEVLDNIIENKVVATCPPRATPTTVFALKRQYKSKKLCTNTFADEIATLSMILSPILPFIPESQKNPSHEEIHKYTFPLDRLDTVQEMPNNLTLLFWNDKLLR</sequence>
<keyword evidence="2" id="KW-1185">Reference proteome</keyword>
<evidence type="ECO:0000313" key="1">
    <source>
        <dbReference type="EMBL" id="TGO23494.1"/>
    </source>
</evidence>
<comment type="caution">
    <text evidence="1">The sequence shown here is derived from an EMBL/GenBank/DDBJ whole genome shotgun (WGS) entry which is preliminary data.</text>
</comment>
<dbReference type="AlphaFoldDB" id="A0A4Z1FF39"/>
<dbReference type="Proteomes" id="UP000297910">
    <property type="component" value="Unassembled WGS sequence"/>
</dbReference>
<protein>
    <submittedName>
        <fullName evidence="1">Uncharacterized protein</fullName>
    </submittedName>
</protein>
<gene>
    <name evidence="1" type="ORF">BPAE_0130g00120</name>
</gene>
<name>A0A4Z1FF39_9HELO</name>